<gene>
    <name evidence="1" type="ORF">ABIE13_002370</name>
</gene>
<comment type="caution">
    <text evidence="1">The sequence shown here is derived from an EMBL/GenBank/DDBJ whole genome shotgun (WGS) entry which is preliminary data.</text>
</comment>
<dbReference type="Proteomes" id="UP001549320">
    <property type="component" value="Unassembled WGS sequence"/>
</dbReference>
<accession>A0ABV2Q8B2</accession>
<sequence>MTSLNKELVVLDVKPGISMDSQSGIAQLWPKIYGAMVRAKDRKTAAIVMHPASNFMGHYLLEPMAEAGITMLGLNSRYVNNDSQLIMERVLQDLGAGVRYLREQGYEKIILIGNSGGAALASYYQAQAENFTATHTPAGDPTGLVAEDLPPVDGIVLTAAHPGRSRLFADWLDPSVIDERDPFSVNPDLDMFNPANGPAYSAEWLTRYRAAQLERNARIEQWARAQLAYIRAMPVPVRDMAFLIYRTAADPRHLDPSLDPNDRPAGSNIWGNPREVNYGANNIGRYTTLTAYLSQWAECTKADGPSNLIETSVPVLSIEHTADASVVPAMNALWKSRQPGRISRHELKGGTHYLAGQPEKVRETLDAIVGWVNRAL</sequence>
<dbReference type="EMBL" id="JBEPSH010000004">
    <property type="protein sequence ID" value="MET4577259.1"/>
    <property type="molecule type" value="Genomic_DNA"/>
</dbReference>
<dbReference type="RefSeq" id="WP_354443481.1">
    <property type="nucleotide sequence ID" value="NZ_JBEPSH010000004.1"/>
</dbReference>
<dbReference type="Gene3D" id="3.40.50.1820">
    <property type="entry name" value="alpha/beta hydrolase"/>
    <property type="match status" value="1"/>
</dbReference>
<protein>
    <submittedName>
        <fullName evidence="1">Pimeloyl-ACP methyl ester carboxylesterase</fullName>
    </submittedName>
</protein>
<dbReference type="SUPFAM" id="SSF53474">
    <property type="entry name" value="alpha/beta-Hydrolases"/>
    <property type="match status" value="1"/>
</dbReference>
<reference evidence="1 2" key="1">
    <citation type="submission" date="2024-06" db="EMBL/GenBank/DDBJ databases">
        <title>Sorghum-associated microbial communities from plants grown in Nebraska, USA.</title>
        <authorList>
            <person name="Schachtman D."/>
        </authorList>
    </citation>
    <scope>NUCLEOTIDE SEQUENCE [LARGE SCALE GENOMIC DNA]</scope>
    <source>
        <strain evidence="1 2">2709</strain>
    </source>
</reference>
<dbReference type="InterPro" id="IPR029058">
    <property type="entry name" value="AB_hydrolase_fold"/>
</dbReference>
<proteinExistence type="predicted"/>
<organism evidence="1 2">
    <name type="scientific">Ottowia thiooxydans</name>
    <dbReference type="NCBI Taxonomy" id="219182"/>
    <lineage>
        <taxon>Bacteria</taxon>
        <taxon>Pseudomonadati</taxon>
        <taxon>Pseudomonadota</taxon>
        <taxon>Betaproteobacteria</taxon>
        <taxon>Burkholderiales</taxon>
        <taxon>Comamonadaceae</taxon>
        <taxon>Ottowia</taxon>
    </lineage>
</organism>
<keyword evidence="2" id="KW-1185">Reference proteome</keyword>
<evidence type="ECO:0000313" key="1">
    <source>
        <dbReference type="EMBL" id="MET4577259.1"/>
    </source>
</evidence>
<evidence type="ECO:0000313" key="2">
    <source>
        <dbReference type="Proteomes" id="UP001549320"/>
    </source>
</evidence>
<name>A0ABV2Q8B2_9BURK</name>